<sequence length="86" mass="9749">MLDTSIYHTSETTTGVSCSPTNLVTLRDRNNKTWMIQKELIAWVREEEFSKGCRVVLSNDKWFDVPLSIDELVSALGLPVPPHTDD</sequence>
<dbReference type="AlphaFoldDB" id="A0AB34VCX7"/>
<dbReference type="RefSeq" id="WP_006121900.1">
    <property type="nucleotide sequence ID" value="NZ_CP049116.1"/>
</dbReference>
<dbReference type="EMBL" id="LDSI01000018">
    <property type="protein sequence ID" value="KTS96484.1"/>
    <property type="molecule type" value="Genomic_DNA"/>
</dbReference>
<accession>A0AB34VCX7</accession>
<gene>
    <name evidence="1" type="ORF">RSA13_12660</name>
</gene>
<organism evidence="1 2">
    <name type="scientific">Pantoea stewartii</name>
    <dbReference type="NCBI Taxonomy" id="66269"/>
    <lineage>
        <taxon>Bacteria</taxon>
        <taxon>Pseudomonadati</taxon>
        <taxon>Pseudomonadota</taxon>
        <taxon>Gammaproteobacteria</taxon>
        <taxon>Enterobacterales</taxon>
        <taxon>Erwiniaceae</taxon>
        <taxon>Pantoea</taxon>
    </lineage>
</organism>
<name>A0AB34VCX7_9GAMM</name>
<evidence type="ECO:0000313" key="2">
    <source>
        <dbReference type="Proteomes" id="UP000072520"/>
    </source>
</evidence>
<proteinExistence type="predicted"/>
<dbReference type="GeneID" id="39664379"/>
<reference evidence="1 2" key="1">
    <citation type="journal article" date="2016" name="Front. Microbiol.">
        <title>Genomic Resource of Rice Seed Associated Bacteria.</title>
        <authorList>
            <person name="Midha S."/>
            <person name="Bansal K."/>
            <person name="Sharma S."/>
            <person name="Kumar N."/>
            <person name="Patil P.P."/>
            <person name="Chaudhry V."/>
            <person name="Patil P.B."/>
        </authorList>
    </citation>
    <scope>NUCLEOTIDE SEQUENCE [LARGE SCALE GENOMIC DNA]</scope>
    <source>
        <strain evidence="1 2">RSA13</strain>
    </source>
</reference>
<dbReference type="Proteomes" id="UP000072520">
    <property type="component" value="Unassembled WGS sequence"/>
</dbReference>
<evidence type="ECO:0000313" key="1">
    <source>
        <dbReference type="EMBL" id="KTS96484.1"/>
    </source>
</evidence>
<comment type="caution">
    <text evidence="1">The sequence shown here is derived from an EMBL/GenBank/DDBJ whole genome shotgun (WGS) entry which is preliminary data.</text>
</comment>
<protein>
    <submittedName>
        <fullName evidence="1">Uncharacterized protein</fullName>
    </submittedName>
</protein>